<dbReference type="Gene3D" id="3.30.1490.110">
    <property type="match status" value="1"/>
</dbReference>
<dbReference type="Pfam" id="PF14450">
    <property type="entry name" value="FtsA"/>
    <property type="match status" value="1"/>
</dbReference>
<dbReference type="GO" id="GO:0043093">
    <property type="term" value="P:FtsZ-dependent cytokinesis"/>
    <property type="evidence" value="ECO:0007669"/>
    <property type="project" value="UniProtKB-UniRule"/>
</dbReference>
<keyword evidence="4 5" id="KW-0131">Cell cycle</keyword>
<gene>
    <name evidence="5" type="primary">ftsA</name>
    <name evidence="8" type="ORF">UT67_C0008G0008</name>
</gene>
<dbReference type="PIRSF" id="PIRSF003101">
    <property type="entry name" value="FtsA"/>
    <property type="match status" value="1"/>
</dbReference>
<dbReference type="AlphaFoldDB" id="A0A0G0Q2X0"/>
<name>A0A0G0Q2X0_9BACT</name>
<reference evidence="8 9" key="1">
    <citation type="journal article" date="2015" name="Nature">
        <title>rRNA introns, odd ribosomes, and small enigmatic genomes across a large radiation of phyla.</title>
        <authorList>
            <person name="Brown C.T."/>
            <person name="Hug L.A."/>
            <person name="Thomas B.C."/>
            <person name="Sharon I."/>
            <person name="Castelle C.J."/>
            <person name="Singh A."/>
            <person name="Wilkins M.J."/>
            <person name="Williams K.H."/>
            <person name="Banfield J.F."/>
        </authorList>
    </citation>
    <scope>NUCLEOTIDE SEQUENCE [LARGE SCALE GENOMIC DNA]</scope>
</reference>
<dbReference type="EMBL" id="LBXR01000008">
    <property type="protein sequence ID" value="KKR34714.1"/>
    <property type="molecule type" value="Genomic_DNA"/>
</dbReference>
<dbReference type="HAMAP" id="MF_02033">
    <property type="entry name" value="FtsA"/>
    <property type="match status" value="1"/>
</dbReference>
<dbReference type="STRING" id="1619037.UT67_C0008G0008"/>
<dbReference type="InterPro" id="IPR050696">
    <property type="entry name" value="FtsA/MreB"/>
</dbReference>
<dbReference type="GO" id="GO:0032153">
    <property type="term" value="C:cell division site"/>
    <property type="evidence" value="ECO:0007669"/>
    <property type="project" value="UniProtKB-UniRule"/>
</dbReference>
<evidence type="ECO:0000259" key="7">
    <source>
        <dbReference type="SMART" id="SM00842"/>
    </source>
</evidence>
<keyword evidence="1 5" id="KW-1003">Cell membrane</keyword>
<comment type="subcellular location">
    <subcellularLocation>
        <location evidence="5">Cell membrane</location>
        <topology evidence="5">Peripheral membrane protein</topology>
        <orientation evidence="5">Cytoplasmic side</orientation>
    </subcellularLocation>
    <text evidence="5">Localizes to the Z ring in an FtsZ-dependent manner. Targeted to the membrane through a conserved C-terminal amphipathic helix.</text>
</comment>
<dbReference type="SMART" id="SM00842">
    <property type="entry name" value="FtsA"/>
    <property type="match status" value="1"/>
</dbReference>
<comment type="caution">
    <text evidence="8">The sequence shown here is derived from an EMBL/GenBank/DDBJ whole genome shotgun (WGS) entry which is preliminary data.</text>
</comment>
<feature type="domain" description="SHS2" evidence="7">
    <location>
        <begin position="9"/>
        <end position="201"/>
    </location>
</feature>
<proteinExistence type="inferred from homology"/>
<dbReference type="Gene3D" id="3.30.420.40">
    <property type="match status" value="1"/>
</dbReference>
<dbReference type="InterPro" id="IPR043129">
    <property type="entry name" value="ATPase_NBD"/>
</dbReference>
<evidence type="ECO:0000256" key="6">
    <source>
        <dbReference type="PIRNR" id="PIRNR003101"/>
    </source>
</evidence>
<organism evidence="8 9">
    <name type="scientific">Candidatus Magasanikbacteria bacterium GW2011_GWA2_40_10</name>
    <dbReference type="NCBI Taxonomy" id="1619037"/>
    <lineage>
        <taxon>Bacteria</taxon>
        <taxon>Candidatus Magasanikiibacteriota</taxon>
    </lineage>
</organism>
<evidence type="ECO:0000313" key="8">
    <source>
        <dbReference type="EMBL" id="KKR34714.1"/>
    </source>
</evidence>
<dbReference type="PANTHER" id="PTHR32432:SF4">
    <property type="entry name" value="CELL DIVISION PROTEIN FTSA"/>
    <property type="match status" value="1"/>
</dbReference>
<dbReference type="GO" id="GO:0009898">
    <property type="term" value="C:cytoplasmic side of plasma membrane"/>
    <property type="evidence" value="ECO:0007669"/>
    <property type="project" value="UniProtKB-UniRule"/>
</dbReference>
<evidence type="ECO:0000256" key="1">
    <source>
        <dbReference type="ARBA" id="ARBA00022475"/>
    </source>
</evidence>
<comment type="similarity">
    <text evidence="5 6">Belongs to the FtsA/MreB family.</text>
</comment>
<evidence type="ECO:0000256" key="3">
    <source>
        <dbReference type="ARBA" id="ARBA00023136"/>
    </source>
</evidence>
<dbReference type="Proteomes" id="UP000034855">
    <property type="component" value="Unassembled WGS sequence"/>
</dbReference>
<dbReference type="NCBIfam" id="TIGR01174">
    <property type="entry name" value="ftsA"/>
    <property type="match status" value="1"/>
</dbReference>
<dbReference type="Pfam" id="PF02491">
    <property type="entry name" value="SHS2_FTSA"/>
    <property type="match status" value="1"/>
</dbReference>
<sequence length="417" mass="44216">MKNGQGNLIGGLDIGSNSVRMATGQLLGKENGNFELQILGAAEVPAEGVQKGVVNSIEDVVSSVSACLERVERMVGVPIDSVWVGISGLQILSQSSKGVVAVSKANSEITEEDVARAIEAARSIATPLNYEVLHVLPRHYTVDGQTGIKDPTSMTGVRLEVDTQIILGSSSQIKNLTKAVYRAGLDIEDLVLSIIATAEVVVTKRQKELGVMVVNLGGSTTSMAVFEEGELIHTAIIPLGSQNITNDIAMGLRISPEDIAERVKIEYGDCGLDSTSKKEDVDLFDIGAPDHQIVKRKFLSVIISARVEEILQKVDDELRKIQRSGLLPAGVVFTGAGAKLPGLVELAKKVLRLPANLGYPLNVISVTDKVNDLGFATAVGLVKWGSEMQGIQGHKSGGKSASSIWGNLKKGLKALIP</sequence>
<comment type="subunit">
    <text evidence="5">Self-interacts. Interacts with FtsZ.</text>
</comment>
<evidence type="ECO:0000313" key="9">
    <source>
        <dbReference type="Proteomes" id="UP000034855"/>
    </source>
</evidence>
<keyword evidence="3 5" id="KW-0472">Membrane</keyword>
<dbReference type="CDD" id="cd24048">
    <property type="entry name" value="ASKHA_NBD_FtsA"/>
    <property type="match status" value="1"/>
</dbReference>
<accession>A0A0G0Q2X0</accession>
<dbReference type="SUPFAM" id="SSF53067">
    <property type="entry name" value="Actin-like ATPase domain"/>
    <property type="match status" value="2"/>
</dbReference>
<comment type="function">
    <text evidence="5 6">Cell division protein that is involved in the assembly of the Z ring. May serve as a membrane anchor for the Z ring.</text>
</comment>
<evidence type="ECO:0000256" key="4">
    <source>
        <dbReference type="ARBA" id="ARBA00023306"/>
    </source>
</evidence>
<evidence type="ECO:0000256" key="2">
    <source>
        <dbReference type="ARBA" id="ARBA00022618"/>
    </source>
</evidence>
<protein>
    <recommendedName>
        <fullName evidence="5 6">Cell division protein FtsA</fullName>
    </recommendedName>
</protein>
<dbReference type="PANTHER" id="PTHR32432">
    <property type="entry name" value="CELL DIVISION PROTEIN FTSA-RELATED"/>
    <property type="match status" value="1"/>
</dbReference>
<keyword evidence="2 5" id="KW-0132">Cell division</keyword>
<dbReference type="InterPro" id="IPR003494">
    <property type="entry name" value="SHS2_FtsA"/>
</dbReference>
<evidence type="ECO:0000256" key="5">
    <source>
        <dbReference type="HAMAP-Rule" id="MF_02033"/>
    </source>
</evidence>
<dbReference type="InterPro" id="IPR020823">
    <property type="entry name" value="Cell_div_FtsA"/>
</dbReference>